<dbReference type="Proteomes" id="UP000535078">
    <property type="component" value="Unassembled WGS sequence"/>
</dbReference>
<gene>
    <name evidence="2" type="ORF">GGR90_003420</name>
</gene>
<dbReference type="CDD" id="cd02042">
    <property type="entry name" value="ParAB_family"/>
    <property type="match status" value="1"/>
</dbReference>
<name>A0A7X6BB63_9SPHN</name>
<keyword evidence="3" id="KW-1185">Reference proteome</keyword>
<comment type="caution">
    <text evidence="2">The sequence shown here is derived from an EMBL/GenBank/DDBJ whole genome shotgun (WGS) entry which is preliminary data.</text>
</comment>
<dbReference type="PANTHER" id="PTHR13696:SF99">
    <property type="entry name" value="COBYRINIC ACID AC-DIAMIDE SYNTHASE"/>
    <property type="match status" value="1"/>
</dbReference>
<dbReference type="Gene3D" id="3.40.50.300">
    <property type="entry name" value="P-loop containing nucleotide triphosphate hydrolases"/>
    <property type="match status" value="1"/>
</dbReference>
<protein>
    <submittedName>
        <fullName evidence="2">Cellulose biosynthesis protein BcsQ</fullName>
    </submittedName>
</protein>
<sequence length="351" mass="39341">MVKVVSLYNHKGGVSKTTSTFNLAHKLRDRGHKVLVVDADPQCNMTELMLAQRITELDAQSEETGEEYQLEGTTLLQALKPRIEGTTSEIDIDAVELIETKENLFLLRGDVGLSDIEDALSEAHSQRFSDKIHEKRTYVAIGDFFERISQKLGFNFILIDVGPSSGAITRACFLSCDGFFVPTVPDRFNVQALGTLSAIFDRWLKEHSQIVDDFKTLGLPVRPGRPKFLGMIVQNFKKLSGVPKKGYKFWMDKLPVQFAEKLKPVLEKYSIPDDDLTFGYNGSNCAVAAIPDFVSLAPLMQELGKPVFGIEQADSKAIGPQWQGNVWIDKVERMNEFSTEFDRLAEIAEKI</sequence>
<evidence type="ECO:0000259" key="1">
    <source>
        <dbReference type="Pfam" id="PF13614"/>
    </source>
</evidence>
<dbReference type="RefSeq" id="WP_167922545.1">
    <property type="nucleotide sequence ID" value="NZ_JAATIT010000004.1"/>
</dbReference>
<dbReference type="PANTHER" id="PTHR13696">
    <property type="entry name" value="P-LOOP CONTAINING NUCLEOSIDE TRIPHOSPHATE HYDROLASE"/>
    <property type="match status" value="1"/>
</dbReference>
<proteinExistence type="predicted"/>
<evidence type="ECO:0000313" key="2">
    <source>
        <dbReference type="EMBL" id="NJB91218.1"/>
    </source>
</evidence>
<dbReference type="InterPro" id="IPR025669">
    <property type="entry name" value="AAA_dom"/>
</dbReference>
<dbReference type="InterPro" id="IPR027417">
    <property type="entry name" value="P-loop_NTPase"/>
</dbReference>
<dbReference type="Pfam" id="PF13614">
    <property type="entry name" value="AAA_31"/>
    <property type="match status" value="1"/>
</dbReference>
<dbReference type="AlphaFoldDB" id="A0A7X6BB63"/>
<feature type="domain" description="AAA" evidence="1">
    <location>
        <begin position="3"/>
        <end position="203"/>
    </location>
</feature>
<dbReference type="EMBL" id="JAATIT010000004">
    <property type="protein sequence ID" value="NJB91218.1"/>
    <property type="molecule type" value="Genomic_DNA"/>
</dbReference>
<dbReference type="InterPro" id="IPR050678">
    <property type="entry name" value="DNA_Partitioning_ATPase"/>
</dbReference>
<reference evidence="2 3" key="1">
    <citation type="submission" date="2020-03" db="EMBL/GenBank/DDBJ databases">
        <title>Genomic Encyclopedia of Type Strains, Phase IV (KMG-IV): sequencing the most valuable type-strain genomes for metagenomic binning, comparative biology and taxonomic classification.</title>
        <authorList>
            <person name="Goeker M."/>
        </authorList>
    </citation>
    <scope>NUCLEOTIDE SEQUENCE [LARGE SCALE GENOMIC DNA]</scope>
    <source>
        <strain evidence="2 3">DSM 25229</strain>
    </source>
</reference>
<accession>A0A7X6BB63</accession>
<dbReference type="SUPFAM" id="SSF52540">
    <property type="entry name" value="P-loop containing nucleoside triphosphate hydrolases"/>
    <property type="match status" value="1"/>
</dbReference>
<evidence type="ECO:0000313" key="3">
    <source>
        <dbReference type="Proteomes" id="UP000535078"/>
    </source>
</evidence>
<organism evidence="2 3">
    <name type="scientific">Sphingopyxis italica</name>
    <dbReference type="NCBI Taxonomy" id="1129133"/>
    <lineage>
        <taxon>Bacteria</taxon>
        <taxon>Pseudomonadati</taxon>
        <taxon>Pseudomonadota</taxon>
        <taxon>Alphaproteobacteria</taxon>
        <taxon>Sphingomonadales</taxon>
        <taxon>Sphingomonadaceae</taxon>
        <taxon>Sphingopyxis</taxon>
    </lineage>
</organism>